<dbReference type="InParanoid" id="A0A2J7R6I2"/>
<organism evidence="1 2">
    <name type="scientific">Cryptotermes secundus</name>
    <dbReference type="NCBI Taxonomy" id="105785"/>
    <lineage>
        <taxon>Eukaryota</taxon>
        <taxon>Metazoa</taxon>
        <taxon>Ecdysozoa</taxon>
        <taxon>Arthropoda</taxon>
        <taxon>Hexapoda</taxon>
        <taxon>Insecta</taxon>
        <taxon>Pterygota</taxon>
        <taxon>Neoptera</taxon>
        <taxon>Polyneoptera</taxon>
        <taxon>Dictyoptera</taxon>
        <taxon>Blattodea</taxon>
        <taxon>Blattoidea</taxon>
        <taxon>Termitoidae</taxon>
        <taxon>Kalotermitidae</taxon>
        <taxon>Cryptotermitinae</taxon>
        <taxon>Cryptotermes</taxon>
    </lineage>
</organism>
<comment type="caution">
    <text evidence="1">The sequence shown here is derived from an EMBL/GenBank/DDBJ whole genome shotgun (WGS) entry which is preliminary data.</text>
</comment>
<proteinExistence type="predicted"/>
<evidence type="ECO:0000313" key="1">
    <source>
        <dbReference type="EMBL" id="PNF36442.1"/>
    </source>
</evidence>
<reference evidence="1 2" key="1">
    <citation type="submission" date="2017-12" db="EMBL/GenBank/DDBJ databases">
        <title>Hemimetabolous genomes reveal molecular basis of termite eusociality.</title>
        <authorList>
            <person name="Harrison M.C."/>
            <person name="Jongepier E."/>
            <person name="Robertson H.M."/>
            <person name="Arning N."/>
            <person name="Bitard-Feildel T."/>
            <person name="Chao H."/>
            <person name="Childers C.P."/>
            <person name="Dinh H."/>
            <person name="Doddapaneni H."/>
            <person name="Dugan S."/>
            <person name="Gowin J."/>
            <person name="Greiner C."/>
            <person name="Han Y."/>
            <person name="Hu H."/>
            <person name="Hughes D.S.T."/>
            <person name="Huylmans A.-K."/>
            <person name="Kemena C."/>
            <person name="Kremer L.P.M."/>
            <person name="Lee S.L."/>
            <person name="Lopez-Ezquerra A."/>
            <person name="Mallet L."/>
            <person name="Monroy-Kuhn J.M."/>
            <person name="Moser A."/>
            <person name="Murali S.C."/>
            <person name="Muzny D.M."/>
            <person name="Otani S."/>
            <person name="Piulachs M.-D."/>
            <person name="Poelchau M."/>
            <person name="Qu J."/>
            <person name="Schaub F."/>
            <person name="Wada-Katsumata A."/>
            <person name="Worley K.C."/>
            <person name="Xie Q."/>
            <person name="Ylla G."/>
            <person name="Poulsen M."/>
            <person name="Gibbs R.A."/>
            <person name="Schal C."/>
            <person name="Richards S."/>
            <person name="Belles X."/>
            <person name="Korb J."/>
            <person name="Bornberg-Bauer E."/>
        </authorList>
    </citation>
    <scope>NUCLEOTIDE SEQUENCE [LARGE SCALE GENOMIC DNA]</scope>
    <source>
        <tissue evidence="1">Whole body</tissue>
    </source>
</reference>
<dbReference type="AlphaFoldDB" id="A0A2J7R6I2"/>
<name>A0A2J7R6I2_9NEOP</name>
<protein>
    <submittedName>
        <fullName evidence="1">Uncharacterized protein</fullName>
    </submittedName>
</protein>
<evidence type="ECO:0000313" key="2">
    <source>
        <dbReference type="Proteomes" id="UP000235965"/>
    </source>
</evidence>
<gene>
    <name evidence="1" type="ORF">B7P43_G15897</name>
</gene>
<accession>A0A2J7R6I2</accession>
<dbReference type="Proteomes" id="UP000235965">
    <property type="component" value="Unassembled WGS sequence"/>
</dbReference>
<keyword evidence="2" id="KW-1185">Reference proteome</keyword>
<dbReference type="EMBL" id="NEVH01006756">
    <property type="protein sequence ID" value="PNF36442.1"/>
    <property type="molecule type" value="Genomic_DNA"/>
</dbReference>
<sequence>MDVMYQGGAYHCTIMDELLFHNQCSRGHNLTCCHVLNDCHIVCVGAFLHCCIAS</sequence>